<comment type="caution">
    <text evidence="3">The sequence shown here is derived from an EMBL/GenBank/DDBJ whole genome shotgun (WGS) entry which is preliminary data.</text>
</comment>
<dbReference type="PANTHER" id="PTHR32309">
    <property type="entry name" value="TYROSINE-PROTEIN KINASE"/>
    <property type="match status" value="1"/>
</dbReference>
<dbReference type="InterPro" id="IPR050445">
    <property type="entry name" value="Bact_polysacc_biosynth/exp"/>
</dbReference>
<keyword evidence="2" id="KW-1133">Transmembrane helix</keyword>
<sequence length="409" mass="45512">MTDVSQAPAQQPAGQGNSAKPGAKWPGAQRTKPLAGPARMKKRHGRLVKSFIGLVIVPFLIASFYLWAIADDQYGSTAGFSVRKDEGNAASELLGGLASFAGGTASGDSDILYEFIQSLEIVRAVDAAVDLRGHYSENWLSDPVFALWPDATSEDLLDYWQRIVRISFDQSTGLIELRVLAYSGEMAQKVATEILSQSQNMINDLNEQARADALRYARQDLDVAVSRLKEAREALTQFRSRTQIVDPEDDLKGRMGVMNNLQQQLAEALIEHDLLLQTAAANDPRVVQAKRRIDVIRDRIRIEREAFVSETSETGSVGEDYPKLISEFEGLTVDREYAEQAYRAALGALELARAKADRQSRYLAAYIQPTLPTSSEFPRRFVLSGLALLFLTLFWSILALIYYSIRDRN</sequence>
<proteinExistence type="predicted"/>
<reference evidence="3 4" key="1">
    <citation type="submission" date="2019-04" db="EMBL/GenBank/DDBJ databases">
        <title>Draft genome sequence of Youngimonas vesicularis.</title>
        <authorList>
            <person name="Hameed A."/>
        </authorList>
    </citation>
    <scope>NUCLEOTIDE SEQUENCE [LARGE SCALE GENOMIC DNA]</scope>
    <source>
        <strain evidence="3 4">CC-AMW-E</strain>
    </source>
</reference>
<name>A0A4S3MEM9_9RHOB</name>
<dbReference type="EMBL" id="SSMD01000001">
    <property type="protein sequence ID" value="THD76947.1"/>
    <property type="molecule type" value="Genomic_DNA"/>
</dbReference>
<dbReference type="PANTHER" id="PTHR32309:SF13">
    <property type="entry name" value="FERRIC ENTEROBACTIN TRANSPORT PROTEIN FEPE"/>
    <property type="match status" value="1"/>
</dbReference>
<dbReference type="GO" id="GO:0004713">
    <property type="term" value="F:protein tyrosine kinase activity"/>
    <property type="evidence" value="ECO:0007669"/>
    <property type="project" value="TreeGrafter"/>
</dbReference>
<keyword evidence="2" id="KW-0472">Membrane</keyword>
<feature type="transmembrane region" description="Helical" evidence="2">
    <location>
        <begin position="47"/>
        <end position="68"/>
    </location>
</feature>
<evidence type="ECO:0000313" key="3">
    <source>
        <dbReference type="EMBL" id="THD76947.1"/>
    </source>
</evidence>
<organism evidence="3 4">
    <name type="scientific">Thalassobius vesicularis</name>
    <dbReference type="NCBI Taxonomy" id="1294297"/>
    <lineage>
        <taxon>Bacteria</taxon>
        <taxon>Pseudomonadati</taxon>
        <taxon>Pseudomonadota</taxon>
        <taxon>Alphaproteobacteria</taxon>
        <taxon>Rhodobacterales</taxon>
        <taxon>Roseobacteraceae</taxon>
        <taxon>Thalassovita</taxon>
    </lineage>
</organism>
<evidence type="ECO:0000256" key="1">
    <source>
        <dbReference type="SAM" id="MobiDB-lite"/>
    </source>
</evidence>
<feature type="region of interest" description="Disordered" evidence="1">
    <location>
        <begin position="1"/>
        <end position="40"/>
    </location>
</feature>
<feature type="compositionally biased region" description="Low complexity" evidence="1">
    <location>
        <begin position="1"/>
        <end position="16"/>
    </location>
</feature>
<gene>
    <name evidence="3" type="ORF">E7681_03640</name>
</gene>
<keyword evidence="4" id="KW-1185">Reference proteome</keyword>
<dbReference type="RefSeq" id="WP_136337891.1">
    <property type="nucleotide sequence ID" value="NZ_SSMD01000001.1"/>
</dbReference>
<keyword evidence="3" id="KW-0813">Transport</keyword>
<dbReference type="GO" id="GO:0005886">
    <property type="term" value="C:plasma membrane"/>
    <property type="evidence" value="ECO:0007669"/>
    <property type="project" value="TreeGrafter"/>
</dbReference>
<evidence type="ECO:0000313" key="4">
    <source>
        <dbReference type="Proteomes" id="UP000306113"/>
    </source>
</evidence>
<dbReference type="AlphaFoldDB" id="A0A4S3MEM9"/>
<evidence type="ECO:0000256" key="2">
    <source>
        <dbReference type="SAM" id="Phobius"/>
    </source>
</evidence>
<accession>A0A4S3MEM9</accession>
<protein>
    <submittedName>
        <fullName evidence="3">Sugar transporter</fullName>
    </submittedName>
</protein>
<keyword evidence="2" id="KW-0812">Transmembrane</keyword>
<keyword evidence="3" id="KW-0762">Sugar transport</keyword>
<feature type="transmembrane region" description="Helical" evidence="2">
    <location>
        <begin position="381"/>
        <end position="403"/>
    </location>
</feature>
<dbReference type="Proteomes" id="UP000306113">
    <property type="component" value="Unassembled WGS sequence"/>
</dbReference>
<dbReference type="OrthoDB" id="7800844at2"/>